<dbReference type="EMBL" id="JAUCMV010000004">
    <property type="protein sequence ID" value="KAK0402802.1"/>
    <property type="molecule type" value="Genomic_DNA"/>
</dbReference>
<dbReference type="Pfam" id="PF00595">
    <property type="entry name" value="PDZ"/>
    <property type="match status" value="1"/>
</dbReference>
<keyword evidence="2" id="KW-0472">Membrane</keyword>
<feature type="domain" description="PDZ" evidence="4">
    <location>
        <begin position="340"/>
        <end position="409"/>
    </location>
</feature>
<dbReference type="CDD" id="cd00136">
    <property type="entry name" value="PDZ_canonical"/>
    <property type="match status" value="1"/>
</dbReference>
<feature type="transmembrane region" description="Helical" evidence="2">
    <location>
        <begin position="175"/>
        <end position="198"/>
    </location>
</feature>
<name>A0AA39HBJ9_9BILA</name>
<dbReference type="InterPro" id="IPR036034">
    <property type="entry name" value="PDZ_sf"/>
</dbReference>
<keyword evidence="2" id="KW-1133">Transmembrane helix</keyword>
<keyword evidence="3" id="KW-0732">Signal</keyword>
<dbReference type="InterPro" id="IPR050716">
    <property type="entry name" value="MAGUK"/>
</dbReference>
<dbReference type="Gene3D" id="2.30.42.10">
    <property type="match status" value="1"/>
</dbReference>
<reference evidence="5" key="1">
    <citation type="submission" date="2023-06" db="EMBL/GenBank/DDBJ databases">
        <title>Genomic analysis of the entomopathogenic nematode Steinernema hermaphroditum.</title>
        <authorList>
            <person name="Schwarz E.M."/>
            <person name="Heppert J.K."/>
            <person name="Baniya A."/>
            <person name="Schwartz H.T."/>
            <person name="Tan C.-H."/>
            <person name="Antoshechkin I."/>
            <person name="Sternberg P.W."/>
            <person name="Goodrich-Blair H."/>
            <person name="Dillman A.R."/>
        </authorList>
    </citation>
    <scope>NUCLEOTIDE SEQUENCE</scope>
    <source>
        <strain evidence="5">PS9179</strain>
        <tissue evidence="5">Whole animal</tissue>
    </source>
</reference>
<comment type="caution">
    <text evidence="5">The sequence shown here is derived from an EMBL/GenBank/DDBJ whole genome shotgun (WGS) entry which is preliminary data.</text>
</comment>
<dbReference type="SUPFAM" id="SSF50156">
    <property type="entry name" value="PDZ domain-like"/>
    <property type="match status" value="1"/>
</dbReference>
<feature type="compositionally biased region" description="Low complexity" evidence="1">
    <location>
        <begin position="141"/>
        <end position="152"/>
    </location>
</feature>
<dbReference type="PANTHER" id="PTHR23122">
    <property type="entry name" value="MEMBRANE-ASSOCIATED GUANYLATE KINASE MAGUK"/>
    <property type="match status" value="1"/>
</dbReference>
<dbReference type="Proteomes" id="UP001175271">
    <property type="component" value="Unassembled WGS sequence"/>
</dbReference>
<sequence length="466" mass="51549">MNRNVLMIGWSVLAALLSVLAVRGQAVDIGNCLKTVGAVPYNFDPSSDPEGARTLSCYFNKSESCYSFIPHHTPESVEYGCGKIDVDDLPEKCNETSTKGLQNICMEKAYHNGEKGKLCCCAGDMCNIPVNSIEILPTTTTTTTTTTTRAPATAPPKRETTPQEIQNDDWWQAPLIAFVALTLLAIFVVIAVLIYILGKIKKYRNQQMDLTASIDKRLKDHTQKVAEETRESTVQNFRSLVNQYHAARRAKRQEMIQKQLETGTQSQITAVTVNPTTDQTQTSMDEAEKTKASSKASSRILGCLPRNPLTSGIAHICIRAQQKKSFVQKEMHCYSPLLTTVSLTIDLEFHCYFGVVLTNNKQGHIKVVRVFRGGAAGRYKLKKGDRILEVNNIVIDAHNHAEALALLKEIARNHGTVTLKVAKAQIRTAAAPATGPPPENKVSVFKKIRNFGETMKRELRKMKSGS</sequence>
<evidence type="ECO:0000256" key="2">
    <source>
        <dbReference type="SAM" id="Phobius"/>
    </source>
</evidence>
<organism evidence="5 6">
    <name type="scientific">Steinernema hermaphroditum</name>
    <dbReference type="NCBI Taxonomy" id="289476"/>
    <lineage>
        <taxon>Eukaryota</taxon>
        <taxon>Metazoa</taxon>
        <taxon>Ecdysozoa</taxon>
        <taxon>Nematoda</taxon>
        <taxon>Chromadorea</taxon>
        <taxon>Rhabditida</taxon>
        <taxon>Tylenchina</taxon>
        <taxon>Panagrolaimomorpha</taxon>
        <taxon>Strongyloidoidea</taxon>
        <taxon>Steinernematidae</taxon>
        <taxon>Steinernema</taxon>
    </lineage>
</organism>
<evidence type="ECO:0000256" key="3">
    <source>
        <dbReference type="SAM" id="SignalP"/>
    </source>
</evidence>
<feature type="signal peptide" evidence="3">
    <location>
        <begin position="1"/>
        <end position="26"/>
    </location>
</feature>
<keyword evidence="2" id="KW-0812">Transmembrane</keyword>
<feature type="region of interest" description="Disordered" evidence="1">
    <location>
        <begin position="141"/>
        <end position="164"/>
    </location>
</feature>
<gene>
    <name evidence="5" type="ORF">QR680_016540</name>
</gene>
<dbReference type="PROSITE" id="PS50106">
    <property type="entry name" value="PDZ"/>
    <property type="match status" value="1"/>
</dbReference>
<evidence type="ECO:0000313" key="6">
    <source>
        <dbReference type="Proteomes" id="UP001175271"/>
    </source>
</evidence>
<evidence type="ECO:0000259" key="4">
    <source>
        <dbReference type="PROSITE" id="PS50106"/>
    </source>
</evidence>
<keyword evidence="6" id="KW-1185">Reference proteome</keyword>
<dbReference type="AlphaFoldDB" id="A0AA39HBJ9"/>
<feature type="chain" id="PRO_5041422647" description="PDZ domain-containing protein" evidence="3">
    <location>
        <begin position="27"/>
        <end position="466"/>
    </location>
</feature>
<proteinExistence type="predicted"/>
<evidence type="ECO:0000256" key="1">
    <source>
        <dbReference type="SAM" id="MobiDB-lite"/>
    </source>
</evidence>
<protein>
    <recommendedName>
        <fullName evidence="4">PDZ domain-containing protein</fullName>
    </recommendedName>
</protein>
<dbReference type="SMART" id="SM00228">
    <property type="entry name" value="PDZ"/>
    <property type="match status" value="1"/>
</dbReference>
<accession>A0AA39HBJ9</accession>
<dbReference type="InterPro" id="IPR001478">
    <property type="entry name" value="PDZ"/>
</dbReference>
<evidence type="ECO:0000313" key="5">
    <source>
        <dbReference type="EMBL" id="KAK0402802.1"/>
    </source>
</evidence>